<keyword evidence="1" id="KW-0472">Membrane</keyword>
<dbReference type="InterPro" id="IPR025241">
    <property type="entry name" value="DUF4190"/>
</dbReference>
<keyword evidence="1" id="KW-1133">Transmembrane helix</keyword>
<keyword evidence="1" id="KW-0812">Transmembrane</keyword>
<feature type="transmembrane region" description="Helical" evidence="1">
    <location>
        <begin position="51"/>
        <end position="74"/>
    </location>
</feature>
<dbReference type="AlphaFoldDB" id="A0A506Y185"/>
<accession>A0A506Y185</accession>
<organism evidence="4 5">
    <name type="scientific">Schumannella soli</name>
    <dbReference type="NCBI Taxonomy" id="2590779"/>
    <lineage>
        <taxon>Bacteria</taxon>
        <taxon>Bacillati</taxon>
        <taxon>Actinomycetota</taxon>
        <taxon>Actinomycetes</taxon>
        <taxon>Micrococcales</taxon>
        <taxon>Microbacteriaceae</taxon>
        <taxon>Schumannella</taxon>
    </lineage>
</organism>
<dbReference type="RefSeq" id="WP_141164335.1">
    <property type="nucleotide sequence ID" value="NZ_VHQG01000004.1"/>
</dbReference>
<proteinExistence type="predicted"/>
<dbReference type="OrthoDB" id="4374883at2"/>
<sequence length="116" mass="12423">MNSRDTASACTHCGRDLDPAWKFCVWCGARVIPAEAAPEPTPHAERHLNPVAVFALVLGILLSPLAIAFGHVALHQLKSSEDRGRLIALIGTVLGYAAVVLIVLVVVAWVQLRVPL</sequence>
<evidence type="ECO:0000256" key="1">
    <source>
        <dbReference type="SAM" id="Phobius"/>
    </source>
</evidence>
<comment type="caution">
    <text evidence="4">The sequence shown here is derived from an EMBL/GenBank/DDBJ whole genome shotgun (WGS) entry which is preliminary data.</text>
</comment>
<dbReference type="EMBL" id="VHQG01000004">
    <property type="protein sequence ID" value="TPW74698.1"/>
    <property type="molecule type" value="Genomic_DNA"/>
</dbReference>
<dbReference type="Proteomes" id="UP000316252">
    <property type="component" value="Unassembled WGS sequence"/>
</dbReference>
<dbReference type="InterPro" id="IPR055997">
    <property type="entry name" value="DUF7575"/>
</dbReference>
<feature type="domain" description="DUF7575" evidence="3">
    <location>
        <begin position="6"/>
        <end position="30"/>
    </location>
</feature>
<reference evidence="4 5" key="1">
    <citation type="submission" date="2019-06" db="EMBL/GenBank/DDBJ databases">
        <authorList>
            <person name="Li F."/>
        </authorList>
    </citation>
    <scope>NUCLEOTIDE SEQUENCE [LARGE SCALE GENOMIC DNA]</scope>
    <source>
        <strain evidence="4 5">10F1D-1</strain>
    </source>
</reference>
<feature type="transmembrane region" description="Helical" evidence="1">
    <location>
        <begin position="86"/>
        <end position="110"/>
    </location>
</feature>
<feature type="domain" description="DUF4190" evidence="2">
    <location>
        <begin position="52"/>
        <end position="104"/>
    </location>
</feature>
<gene>
    <name evidence="4" type="ORF">FJ657_14040</name>
</gene>
<evidence type="ECO:0000259" key="3">
    <source>
        <dbReference type="Pfam" id="PF24460"/>
    </source>
</evidence>
<dbReference type="Pfam" id="PF24460">
    <property type="entry name" value="DUF7575"/>
    <property type="match status" value="1"/>
</dbReference>
<evidence type="ECO:0000259" key="2">
    <source>
        <dbReference type="Pfam" id="PF13828"/>
    </source>
</evidence>
<evidence type="ECO:0000313" key="4">
    <source>
        <dbReference type="EMBL" id="TPW74698.1"/>
    </source>
</evidence>
<name>A0A506Y185_9MICO</name>
<protein>
    <submittedName>
        <fullName evidence="4">DUF4190 domain-containing protein</fullName>
    </submittedName>
</protein>
<evidence type="ECO:0000313" key="5">
    <source>
        <dbReference type="Proteomes" id="UP000316252"/>
    </source>
</evidence>
<keyword evidence="5" id="KW-1185">Reference proteome</keyword>
<dbReference type="Pfam" id="PF13828">
    <property type="entry name" value="DUF4190"/>
    <property type="match status" value="1"/>
</dbReference>